<organism evidence="7 8">
    <name type="scientific">Streptomyces caniferus</name>
    <dbReference type="NCBI Taxonomy" id="285557"/>
    <lineage>
        <taxon>Bacteria</taxon>
        <taxon>Bacillati</taxon>
        <taxon>Actinomycetota</taxon>
        <taxon>Actinomycetes</taxon>
        <taxon>Kitasatosporales</taxon>
        <taxon>Streptomycetaceae</taxon>
        <taxon>Streptomyces</taxon>
    </lineage>
</organism>
<dbReference type="EMBL" id="CP108473">
    <property type="protein sequence ID" value="WUS22490.1"/>
    <property type="molecule type" value="Genomic_DNA"/>
</dbReference>
<dbReference type="InterPro" id="IPR005814">
    <property type="entry name" value="Aminotrans_3"/>
</dbReference>
<dbReference type="GeneID" id="96638791"/>
<evidence type="ECO:0000313" key="8">
    <source>
        <dbReference type="Proteomes" id="UP001432292"/>
    </source>
</evidence>
<dbReference type="InterPro" id="IPR049704">
    <property type="entry name" value="Aminotrans_3_PPA_site"/>
</dbReference>
<dbReference type="PANTHER" id="PTHR11986">
    <property type="entry name" value="AMINOTRANSFERASE CLASS III"/>
    <property type="match status" value="1"/>
</dbReference>
<dbReference type="SUPFAM" id="SSF53383">
    <property type="entry name" value="PLP-dependent transferases"/>
    <property type="match status" value="1"/>
</dbReference>
<sequence length="462" mass="48010">MTSPPARTRGHTTTSVPVPERRHAPPGATAHDPSPEETKAAVTARYRAHLSPARATLGELFGGLVESGSSGAWVFTTDGRALLNCGGYGVLLMGARHPRVVRAVTEQIATHPVATRMLLEPRAGAAAEALAAVTPPGLDHVHFAGSGAEAVEAALKLARCHGRTTVVAAHGGYHGKTMGALSATGNPMYRGPFLPLLPGVRHLPYGDAAALEQELAQGPADSACVIVEPVQAEAGVLLPPPGYLSEVAASCRAHGALLILDEVQTGLGRLGSWWGADREAVVPDMLLVGKALSGGVIPVSAMVASREVFQPFGSDPFVHTSTFSAAPVAMAAAEAAIACIREEGLVARAKALGSHLLPRIRQIAAECLGDLLVEVRGAGLLIGVELAEPGLTAELLLELISRGVIANHSLNSHAVLRFTPPAVLTDRDVDILLTTFEQACTALSESRRNAWKEESRPCAVPS</sequence>
<dbReference type="Proteomes" id="UP001432292">
    <property type="component" value="Chromosome"/>
</dbReference>
<dbReference type="PIRSF" id="PIRSF000521">
    <property type="entry name" value="Transaminase_4ab_Lys_Orn"/>
    <property type="match status" value="1"/>
</dbReference>
<dbReference type="InterPro" id="IPR050103">
    <property type="entry name" value="Class-III_PLP-dep_AT"/>
</dbReference>
<dbReference type="Gene3D" id="3.90.1150.10">
    <property type="entry name" value="Aspartate Aminotransferase, domain 1"/>
    <property type="match status" value="1"/>
</dbReference>
<feature type="region of interest" description="Disordered" evidence="6">
    <location>
        <begin position="1"/>
        <end position="37"/>
    </location>
</feature>
<keyword evidence="4 5" id="KW-0663">Pyridoxal phosphate</keyword>
<keyword evidence="3" id="KW-0808">Transferase</keyword>
<feature type="compositionally biased region" description="Polar residues" evidence="6">
    <location>
        <begin position="1"/>
        <end position="16"/>
    </location>
</feature>
<keyword evidence="8" id="KW-1185">Reference proteome</keyword>
<dbReference type="Gene3D" id="3.40.640.10">
    <property type="entry name" value="Type I PLP-dependent aspartate aminotransferase-like (Major domain)"/>
    <property type="match status" value="1"/>
</dbReference>
<evidence type="ECO:0000256" key="1">
    <source>
        <dbReference type="ARBA" id="ARBA00001933"/>
    </source>
</evidence>
<evidence type="ECO:0000313" key="7">
    <source>
        <dbReference type="EMBL" id="WUS22490.1"/>
    </source>
</evidence>
<evidence type="ECO:0000256" key="3">
    <source>
        <dbReference type="ARBA" id="ARBA00022679"/>
    </source>
</evidence>
<accession>A0ABZ1VGX7</accession>
<proteinExistence type="inferred from homology"/>
<evidence type="ECO:0000256" key="6">
    <source>
        <dbReference type="SAM" id="MobiDB-lite"/>
    </source>
</evidence>
<evidence type="ECO:0000256" key="2">
    <source>
        <dbReference type="ARBA" id="ARBA00022576"/>
    </source>
</evidence>
<gene>
    <name evidence="7" type="ORF">OG727_09475</name>
</gene>
<dbReference type="RefSeq" id="WP_328690647.1">
    <property type="nucleotide sequence ID" value="NZ_BAAATH010000036.1"/>
</dbReference>
<dbReference type="PANTHER" id="PTHR11986:SF79">
    <property type="entry name" value="ACETYLORNITHINE AMINOTRANSFERASE, MITOCHONDRIAL"/>
    <property type="match status" value="1"/>
</dbReference>
<keyword evidence="2 7" id="KW-0032">Aminotransferase</keyword>
<name>A0ABZ1VGX7_9ACTN</name>
<dbReference type="InterPro" id="IPR015421">
    <property type="entry name" value="PyrdxlP-dep_Trfase_major"/>
</dbReference>
<dbReference type="GO" id="GO:0008483">
    <property type="term" value="F:transaminase activity"/>
    <property type="evidence" value="ECO:0007669"/>
    <property type="project" value="UniProtKB-KW"/>
</dbReference>
<dbReference type="InterPro" id="IPR015422">
    <property type="entry name" value="PyrdxlP-dep_Trfase_small"/>
</dbReference>
<reference evidence="7" key="1">
    <citation type="submission" date="2022-10" db="EMBL/GenBank/DDBJ databases">
        <title>The complete genomes of actinobacterial strains from the NBC collection.</title>
        <authorList>
            <person name="Joergensen T.S."/>
            <person name="Alvarez Arevalo M."/>
            <person name="Sterndorff E.B."/>
            <person name="Faurdal D."/>
            <person name="Vuksanovic O."/>
            <person name="Mourched A.-S."/>
            <person name="Charusanti P."/>
            <person name="Shaw S."/>
            <person name="Blin K."/>
            <person name="Weber T."/>
        </authorList>
    </citation>
    <scope>NUCLEOTIDE SEQUENCE</scope>
    <source>
        <strain evidence="7">NBC_01256</strain>
    </source>
</reference>
<comment type="cofactor">
    <cofactor evidence="1">
        <name>pyridoxal 5'-phosphate</name>
        <dbReference type="ChEBI" id="CHEBI:597326"/>
    </cofactor>
</comment>
<comment type="similarity">
    <text evidence="5">Belongs to the class-III pyridoxal-phosphate-dependent aminotransferase family.</text>
</comment>
<protein>
    <submittedName>
        <fullName evidence="7">Aminotransferase class III-fold pyridoxal phosphate-dependent enzyme</fullName>
    </submittedName>
</protein>
<evidence type="ECO:0000256" key="4">
    <source>
        <dbReference type="ARBA" id="ARBA00022898"/>
    </source>
</evidence>
<dbReference type="InterPro" id="IPR015424">
    <property type="entry name" value="PyrdxlP-dep_Trfase"/>
</dbReference>
<evidence type="ECO:0000256" key="5">
    <source>
        <dbReference type="RuleBase" id="RU003560"/>
    </source>
</evidence>
<dbReference type="PROSITE" id="PS00600">
    <property type="entry name" value="AA_TRANSFER_CLASS_3"/>
    <property type="match status" value="1"/>
</dbReference>
<dbReference type="CDD" id="cd00610">
    <property type="entry name" value="OAT_like"/>
    <property type="match status" value="1"/>
</dbReference>
<dbReference type="Pfam" id="PF00202">
    <property type="entry name" value="Aminotran_3"/>
    <property type="match status" value="1"/>
</dbReference>